<sequence>MKKEFPKGFLWGGAIAANQAEGAYNVDGRGLVQTDVTTGGSVDKPRYATYIDKDGNAGKLSSMGHTAKLPEGATFAILEDEYYPNHEGVDFYHRYKEDIKLFAEMGYSVFRLSISWARIFPNGDDKEPNQAGLDFYRSVFEECHKYGIEPLVSIWHFDTPLSLEERYGGWTDRRLIDFYVTYAETIFREYKDLVTYWLTFNEINNTVMFLDMFGDKASDHEYQEAYQHLHHQFVASARAIKVGRDINPDFKFGNMICGITFYPGTCDPKDILENQHKWEQNIFYCGDVQAKGRYGSYAKRLWKERNVELNITEEDQKDLLEGTIDLYTFSYYMSSVVTTHEVEDKVSGNFSLGAKNPYLTYSDWGWAHDPMGLQYYLEKIYDRYELPMMVVENGLGAVDTVEEDGSIHDTYRIDYHRAHIHAMAEAIANGVDLVAYTTWGCIDLVSAGTGEMRKRYGFIYVDKDDAGNGTFDRTPKDSFYWYKEVLATNGQKAIEEVESGQ</sequence>
<proteinExistence type="inferred from homology"/>
<dbReference type="Pfam" id="PF00232">
    <property type="entry name" value="Glyco_hydro_1"/>
    <property type="match status" value="2"/>
</dbReference>
<organism evidence="2 3">
    <name type="scientific">Streptococcus cuniculi</name>
    <dbReference type="NCBI Taxonomy" id="1432788"/>
    <lineage>
        <taxon>Bacteria</taxon>
        <taxon>Bacillati</taxon>
        <taxon>Bacillota</taxon>
        <taxon>Bacilli</taxon>
        <taxon>Lactobacillales</taxon>
        <taxon>Streptococcaceae</taxon>
        <taxon>Streptococcus</taxon>
    </lineage>
</organism>
<name>A0A4Y9JF61_9STRE</name>
<dbReference type="Proteomes" id="UP000297253">
    <property type="component" value="Unassembled WGS sequence"/>
</dbReference>
<dbReference type="PANTHER" id="PTHR10353">
    <property type="entry name" value="GLYCOSYL HYDROLASE"/>
    <property type="match status" value="1"/>
</dbReference>
<reference evidence="2 3" key="1">
    <citation type="submission" date="2019-03" db="EMBL/GenBank/DDBJ databases">
        <title>Diversity of the mouse oral microbiome.</title>
        <authorList>
            <person name="Joseph S."/>
            <person name="Aduse-Opoku J."/>
            <person name="Curtis M."/>
            <person name="Wade W."/>
            <person name="Hashim A."/>
        </authorList>
    </citation>
    <scope>NUCLEOTIDE SEQUENCE [LARGE SCALE GENOMIC DNA]</scope>
    <source>
        <strain evidence="2 3">WM131</strain>
    </source>
</reference>
<dbReference type="AlphaFoldDB" id="A0A4Y9JF61"/>
<dbReference type="PANTHER" id="PTHR10353:SF296">
    <property type="entry name" value="6-PHOSPHO-BETA-GLUCOSIDASE"/>
    <property type="match status" value="1"/>
</dbReference>
<dbReference type="GO" id="GO:0008422">
    <property type="term" value="F:beta-glucosidase activity"/>
    <property type="evidence" value="ECO:0007669"/>
    <property type="project" value="TreeGrafter"/>
</dbReference>
<dbReference type="GO" id="GO:0005829">
    <property type="term" value="C:cytosol"/>
    <property type="evidence" value="ECO:0007669"/>
    <property type="project" value="TreeGrafter"/>
</dbReference>
<dbReference type="InterPro" id="IPR017853">
    <property type="entry name" value="GH"/>
</dbReference>
<dbReference type="Gene3D" id="3.20.20.80">
    <property type="entry name" value="Glycosidases"/>
    <property type="match status" value="1"/>
</dbReference>
<comment type="caution">
    <text evidence="2">The sequence shown here is derived from an EMBL/GenBank/DDBJ whole genome shotgun (WGS) entry which is preliminary data.</text>
</comment>
<dbReference type="OrthoDB" id="1637462at2"/>
<dbReference type="InterPro" id="IPR001360">
    <property type="entry name" value="Glyco_hydro_1"/>
</dbReference>
<accession>A0A4Y9JF61</accession>
<dbReference type="PROSITE" id="PS00653">
    <property type="entry name" value="GLYCOSYL_HYDROL_F1_2"/>
    <property type="match status" value="1"/>
</dbReference>
<dbReference type="EMBL" id="SPPD01000003">
    <property type="protein sequence ID" value="TFU98475.1"/>
    <property type="molecule type" value="Genomic_DNA"/>
</dbReference>
<comment type="similarity">
    <text evidence="1">Belongs to the glycosyl hydrolase 1 family.</text>
</comment>
<evidence type="ECO:0000313" key="3">
    <source>
        <dbReference type="Proteomes" id="UP000297253"/>
    </source>
</evidence>
<gene>
    <name evidence="2" type="ORF">E4T82_03785</name>
</gene>
<dbReference type="SUPFAM" id="SSF51445">
    <property type="entry name" value="(Trans)glycosidases"/>
    <property type="match status" value="1"/>
</dbReference>
<protein>
    <submittedName>
        <fullName evidence="2">Glycosyl hydrolase family protein</fullName>
    </submittedName>
</protein>
<dbReference type="STRING" id="1432788.BU202_05430"/>
<evidence type="ECO:0000256" key="1">
    <source>
        <dbReference type="RuleBase" id="RU003690"/>
    </source>
</evidence>
<dbReference type="InterPro" id="IPR033132">
    <property type="entry name" value="GH_1_N_CS"/>
</dbReference>
<evidence type="ECO:0000313" key="2">
    <source>
        <dbReference type="EMBL" id="TFU98475.1"/>
    </source>
</evidence>
<keyword evidence="2" id="KW-0378">Hydrolase</keyword>
<dbReference type="PRINTS" id="PR00131">
    <property type="entry name" value="GLHYDRLASE1"/>
</dbReference>
<dbReference type="RefSeq" id="WP_135181541.1">
    <property type="nucleotide sequence ID" value="NZ_JADGKZ010000003.1"/>
</dbReference>
<dbReference type="GO" id="GO:0016052">
    <property type="term" value="P:carbohydrate catabolic process"/>
    <property type="evidence" value="ECO:0007669"/>
    <property type="project" value="TreeGrafter"/>
</dbReference>